<dbReference type="GO" id="GO:0006508">
    <property type="term" value="P:proteolysis"/>
    <property type="evidence" value="ECO:0007669"/>
    <property type="project" value="UniProtKB-KW"/>
</dbReference>
<evidence type="ECO:0000313" key="1">
    <source>
        <dbReference type="EMBL" id="MFD0950138.1"/>
    </source>
</evidence>
<comment type="caution">
    <text evidence="1">The sequence shown here is derived from an EMBL/GenBank/DDBJ whole genome shotgun (WGS) entry which is preliminary data.</text>
</comment>
<dbReference type="InterPro" id="IPR036760">
    <property type="entry name" value="SspB-like_sf"/>
</dbReference>
<sequence length="134" mass="14819">MQLKGTRPYFIRAIYEWLVDADFTPYLLVDAYWPGCELPQQFVEDGRIVLNVMPSAVRDLVLGNEAVLFSARFGGMPMAIQVPVGAVLGIYAKENGEGLFFEATEYSPEPPPIAEAEPAIEKAAKPRPFLSVVK</sequence>
<gene>
    <name evidence="1" type="ORF">ACFQ0F_07025</name>
</gene>
<proteinExistence type="predicted"/>
<keyword evidence="1" id="KW-0378">Hydrolase</keyword>
<protein>
    <submittedName>
        <fullName evidence="1">ClpXP protease specificity-enhancing factor</fullName>
    </submittedName>
</protein>
<dbReference type="InterPro" id="IPR007481">
    <property type="entry name" value="SspB"/>
</dbReference>
<keyword evidence="2" id="KW-1185">Reference proteome</keyword>
<organism evidence="1 2">
    <name type="scientific">Paraperlucidibaca wandonensis</name>
    <dbReference type="NCBI Taxonomy" id="1268273"/>
    <lineage>
        <taxon>Bacteria</taxon>
        <taxon>Pseudomonadati</taxon>
        <taxon>Pseudomonadota</taxon>
        <taxon>Gammaproteobacteria</taxon>
        <taxon>Moraxellales</taxon>
        <taxon>Moraxellaceae</taxon>
        <taxon>Paraperlucidibaca</taxon>
    </lineage>
</organism>
<evidence type="ECO:0000313" key="2">
    <source>
        <dbReference type="Proteomes" id="UP001597044"/>
    </source>
</evidence>
<keyword evidence="1" id="KW-0645">Protease</keyword>
<dbReference type="PANTHER" id="PTHR37486:SF1">
    <property type="entry name" value="STRINGENT STARVATION PROTEIN B"/>
    <property type="match status" value="1"/>
</dbReference>
<dbReference type="PIRSF" id="PIRSF005276">
    <property type="entry name" value="SspB"/>
    <property type="match status" value="1"/>
</dbReference>
<dbReference type="SUPFAM" id="SSF101738">
    <property type="entry name" value="SspB-like"/>
    <property type="match status" value="1"/>
</dbReference>
<name>A0ABW3HFF4_9GAMM</name>
<dbReference type="Proteomes" id="UP001597044">
    <property type="component" value="Unassembled WGS sequence"/>
</dbReference>
<dbReference type="NCBIfam" id="NF008769">
    <property type="entry name" value="PRK11798.2-5"/>
    <property type="match status" value="1"/>
</dbReference>
<dbReference type="EMBL" id="JBHTIT010000001">
    <property type="protein sequence ID" value="MFD0950138.1"/>
    <property type="molecule type" value="Genomic_DNA"/>
</dbReference>
<dbReference type="PANTHER" id="PTHR37486">
    <property type="entry name" value="STRINGENT STARVATION PROTEIN B"/>
    <property type="match status" value="1"/>
</dbReference>
<dbReference type="Gene3D" id="2.30.30.220">
    <property type="entry name" value="SspB-like"/>
    <property type="match status" value="1"/>
</dbReference>
<dbReference type="RefSeq" id="WP_340675624.1">
    <property type="nucleotide sequence ID" value="NZ_JBHTIT010000001.1"/>
</dbReference>
<accession>A0ABW3HFF4</accession>
<dbReference type="GO" id="GO:0008233">
    <property type="term" value="F:peptidase activity"/>
    <property type="evidence" value="ECO:0007669"/>
    <property type="project" value="UniProtKB-KW"/>
</dbReference>
<dbReference type="Pfam" id="PF04386">
    <property type="entry name" value="SspB"/>
    <property type="match status" value="1"/>
</dbReference>
<reference evidence="2" key="1">
    <citation type="journal article" date="2019" name="Int. J. Syst. Evol. Microbiol.">
        <title>The Global Catalogue of Microorganisms (GCM) 10K type strain sequencing project: providing services to taxonomists for standard genome sequencing and annotation.</title>
        <authorList>
            <consortium name="The Broad Institute Genomics Platform"/>
            <consortium name="The Broad Institute Genome Sequencing Center for Infectious Disease"/>
            <person name="Wu L."/>
            <person name="Ma J."/>
        </authorList>
    </citation>
    <scope>NUCLEOTIDE SEQUENCE [LARGE SCALE GENOMIC DNA]</scope>
    <source>
        <strain evidence="2">CCUG 63419</strain>
    </source>
</reference>